<dbReference type="PRINTS" id="PR00421">
    <property type="entry name" value="THIOREDOXIN"/>
</dbReference>
<comment type="similarity">
    <text evidence="1 3">Belongs to the thioredoxin family.</text>
</comment>
<dbReference type="WBParaSite" id="SMUV_0000915401-mRNA-1">
    <property type="protein sequence ID" value="SMUV_0000915401-mRNA-1"/>
    <property type="gene ID" value="SMUV_0000915401"/>
</dbReference>
<evidence type="ECO:0000313" key="7">
    <source>
        <dbReference type="Proteomes" id="UP000046393"/>
    </source>
</evidence>
<sequence>SVVFSLENDEEFAEKVSFNFFKVFKFDFYADWCGPCRMLGPRLEAKVQGQGGSVLLAKVDVDLVASLAAQYEITAVPTVIAFKNGEVVEKMEGDCGDEYIDRLIDNLVHVLPMLLILLATK</sequence>
<dbReference type="PANTHER" id="PTHR43601:SF3">
    <property type="entry name" value="THIOREDOXIN, MITOCHONDRIAL"/>
    <property type="match status" value="1"/>
</dbReference>
<evidence type="ECO:0000256" key="2">
    <source>
        <dbReference type="ARBA" id="ARBA00023157"/>
    </source>
</evidence>
<accession>A0A0N5AW65</accession>
<evidence type="ECO:0000256" key="4">
    <source>
        <dbReference type="PIRSR" id="PIRSR000077-1"/>
    </source>
</evidence>
<keyword evidence="2 5" id="KW-1015">Disulfide bond</keyword>
<feature type="active site" description="Nucleophile" evidence="4">
    <location>
        <position position="33"/>
    </location>
</feature>
<evidence type="ECO:0000256" key="1">
    <source>
        <dbReference type="ARBA" id="ARBA00008987"/>
    </source>
</evidence>
<name>A0A0N5AW65_9BILA</name>
<proteinExistence type="inferred from homology"/>
<dbReference type="PANTHER" id="PTHR43601">
    <property type="entry name" value="THIOREDOXIN, MITOCHONDRIAL"/>
    <property type="match status" value="1"/>
</dbReference>
<protein>
    <recommendedName>
        <fullName evidence="3">Thioredoxin</fullName>
    </recommendedName>
</protein>
<evidence type="ECO:0000313" key="8">
    <source>
        <dbReference type="WBParaSite" id="SMUV_0000915401-mRNA-1"/>
    </source>
</evidence>
<dbReference type="GO" id="GO:0015035">
    <property type="term" value="F:protein-disulfide reductase activity"/>
    <property type="evidence" value="ECO:0007669"/>
    <property type="project" value="InterPro"/>
</dbReference>
<keyword evidence="7" id="KW-1185">Reference proteome</keyword>
<dbReference type="Proteomes" id="UP000046393">
    <property type="component" value="Unplaced"/>
</dbReference>
<dbReference type="InterPro" id="IPR036249">
    <property type="entry name" value="Thioredoxin-like_sf"/>
</dbReference>
<dbReference type="GO" id="GO:0045454">
    <property type="term" value="P:cell redox homeostasis"/>
    <property type="evidence" value="ECO:0007669"/>
    <property type="project" value="TreeGrafter"/>
</dbReference>
<feature type="site" description="Deprotonates C-terminal active site Cys" evidence="4">
    <location>
        <position position="27"/>
    </location>
</feature>
<feature type="disulfide bond" description="Redox-active" evidence="5">
    <location>
        <begin position="33"/>
        <end position="36"/>
    </location>
</feature>
<dbReference type="GO" id="GO:0005739">
    <property type="term" value="C:mitochondrion"/>
    <property type="evidence" value="ECO:0007669"/>
    <property type="project" value="TreeGrafter"/>
</dbReference>
<dbReference type="InterPro" id="IPR005746">
    <property type="entry name" value="Thioredoxin"/>
</dbReference>
<evidence type="ECO:0000256" key="3">
    <source>
        <dbReference type="PIRNR" id="PIRNR000077"/>
    </source>
</evidence>
<evidence type="ECO:0000256" key="5">
    <source>
        <dbReference type="PIRSR" id="PIRSR000077-4"/>
    </source>
</evidence>
<dbReference type="CDD" id="cd02947">
    <property type="entry name" value="TRX_family"/>
    <property type="match status" value="1"/>
</dbReference>
<dbReference type="SUPFAM" id="SSF52833">
    <property type="entry name" value="Thioredoxin-like"/>
    <property type="match status" value="1"/>
</dbReference>
<dbReference type="STRING" id="451379.A0A0N5AW65"/>
<dbReference type="Gene3D" id="3.40.30.10">
    <property type="entry name" value="Glutaredoxin"/>
    <property type="match status" value="1"/>
</dbReference>
<feature type="site" description="Contributes to redox potential value" evidence="4">
    <location>
        <position position="34"/>
    </location>
</feature>
<dbReference type="InterPro" id="IPR013766">
    <property type="entry name" value="Thioredoxin_domain"/>
</dbReference>
<evidence type="ECO:0000259" key="6">
    <source>
        <dbReference type="PROSITE" id="PS51352"/>
    </source>
</evidence>
<dbReference type="PIRSF" id="PIRSF000077">
    <property type="entry name" value="Thioredoxin"/>
    <property type="match status" value="1"/>
</dbReference>
<dbReference type="PROSITE" id="PS51352">
    <property type="entry name" value="THIOREDOXIN_2"/>
    <property type="match status" value="1"/>
</dbReference>
<reference evidence="8" key="1">
    <citation type="submission" date="2017-02" db="UniProtKB">
        <authorList>
            <consortium name="WormBaseParasite"/>
        </authorList>
    </citation>
    <scope>IDENTIFICATION</scope>
</reference>
<keyword evidence="5" id="KW-0676">Redox-active center</keyword>
<dbReference type="AlphaFoldDB" id="A0A0N5AW65"/>
<feature type="active site" description="Nucleophile" evidence="4">
    <location>
        <position position="36"/>
    </location>
</feature>
<feature type="site" description="Contributes to redox potential value" evidence="4">
    <location>
        <position position="35"/>
    </location>
</feature>
<organism evidence="7 8">
    <name type="scientific">Syphacia muris</name>
    <dbReference type="NCBI Taxonomy" id="451379"/>
    <lineage>
        <taxon>Eukaryota</taxon>
        <taxon>Metazoa</taxon>
        <taxon>Ecdysozoa</taxon>
        <taxon>Nematoda</taxon>
        <taxon>Chromadorea</taxon>
        <taxon>Rhabditida</taxon>
        <taxon>Spirurina</taxon>
        <taxon>Oxyuridomorpha</taxon>
        <taxon>Oxyuroidea</taxon>
        <taxon>Oxyuridae</taxon>
        <taxon>Syphacia</taxon>
    </lineage>
</organism>
<dbReference type="Pfam" id="PF00085">
    <property type="entry name" value="Thioredoxin"/>
    <property type="match status" value="1"/>
</dbReference>
<feature type="domain" description="Thioredoxin" evidence="6">
    <location>
        <begin position="1"/>
        <end position="109"/>
    </location>
</feature>